<feature type="coiled-coil region" evidence="7">
    <location>
        <begin position="774"/>
        <end position="801"/>
    </location>
</feature>
<gene>
    <name evidence="10" type="ORF">EPUL_002157</name>
</gene>
<dbReference type="OrthoDB" id="6121437at2759"/>
<evidence type="ECO:0000256" key="6">
    <source>
        <dbReference type="RuleBase" id="RU362103"/>
    </source>
</evidence>
<keyword evidence="7" id="KW-0175">Coiled coil</keyword>
<dbReference type="Gene3D" id="3.40.1090.10">
    <property type="entry name" value="Cytosolic phospholipase A2 catalytic domain"/>
    <property type="match status" value="1"/>
</dbReference>
<evidence type="ECO:0000256" key="7">
    <source>
        <dbReference type="SAM" id="Coils"/>
    </source>
</evidence>
<evidence type="ECO:0000256" key="4">
    <source>
        <dbReference type="ARBA" id="ARBA00023098"/>
    </source>
</evidence>
<evidence type="ECO:0000313" key="11">
    <source>
        <dbReference type="Proteomes" id="UP000237438"/>
    </source>
</evidence>
<dbReference type="PANTHER" id="PTHR10728">
    <property type="entry name" value="CYTOSOLIC PHOSPHOLIPASE A2"/>
    <property type="match status" value="1"/>
</dbReference>
<accession>A0A2S4PSH6</accession>
<comment type="similarity">
    <text evidence="1 6">Belongs to the lysophospholipase family.</text>
</comment>
<dbReference type="PANTHER" id="PTHR10728:SF40">
    <property type="entry name" value="PATATIN FAMILY PROTEIN"/>
    <property type="match status" value="1"/>
</dbReference>
<dbReference type="GO" id="GO:0046475">
    <property type="term" value="P:glycerophospholipid catabolic process"/>
    <property type="evidence" value="ECO:0007669"/>
    <property type="project" value="TreeGrafter"/>
</dbReference>
<comment type="catalytic activity">
    <reaction evidence="6">
        <text>a 1-acyl-sn-glycero-3-phosphocholine + H2O = sn-glycerol 3-phosphocholine + a fatty acid + H(+)</text>
        <dbReference type="Rhea" id="RHEA:15177"/>
        <dbReference type="ChEBI" id="CHEBI:15377"/>
        <dbReference type="ChEBI" id="CHEBI:15378"/>
        <dbReference type="ChEBI" id="CHEBI:16870"/>
        <dbReference type="ChEBI" id="CHEBI:28868"/>
        <dbReference type="ChEBI" id="CHEBI:58168"/>
        <dbReference type="EC" id="3.1.1.5"/>
    </reaction>
</comment>
<dbReference type="AlphaFoldDB" id="A0A2S4PSH6"/>
<feature type="region of interest" description="Disordered" evidence="8">
    <location>
        <begin position="647"/>
        <end position="675"/>
    </location>
</feature>
<sequence length="819" mass="92403">MTTNIFRNIWRINSNRISNHAHYLPSAQIRNVIFKKKVQLKWTKWRSSSVGYSSLLLSCGFLLLIQGSELWQIQTTTRPRQRTNEKKRIRLDDDQDSVDNLSCDSIDCNYPAGEQACTSESSWANFVASFATFSMIAELEWASITDTVARFVLPEWAKSLPEHMRKLRKELSMAPGSLADEIWKDARNPDINPEIEYSCSVRVSTDLCEQEKEFLAQRRRFVRVALASYLDIPFEEINPDDVPTIAIIGSGGGLRALVAGAGSMHAAEKDGLLDCVTYTAGVSGSCWLQALFNSSLGNQSFEKVIAHIKSRAGIHIAYPPVALQALNTAPTNKYLLRGFIEKLKSDPNSDLGLVDIYGLLLGTRLLVPKGELAVNDIDLKISNQRKYIKQGQYPMPIYTVVRHHIPISKDSKESSIADGKPSEKDKSKAKEEAWFQWFEISPFEMFCEELGAGIPTWAIGRRFKQGNDLPIADDGLYVPELRLPLLFGIFGSAFCATLAHYYREIKPLFKSFAGFSSLDEMIEGRNEDLSKVHPIDPAYIPNFVYKMNDNLPETATQEISNLKNLQLMDAGMSNNLPVYPLLRPGRDVEILIAFDSSAEIKTENWLSVVDGYAQQRGVKGWPVGAGWPKSDDSAEKTVDQLDEAQAKTVSEAEENLQTAQSLPNNDISNGSNKGDNEDLGHCTIWVGQTMEHSTLDNQVKSKAVQEDWELMKPDAGIAVIYFPFIRNLSVKNVDPETNDYMSTWNFVYTPEEVENVVALAKSNFEEGKDKTRRCVRAVYERKKKKRELREMEEKNRRWRRKVRLGTVGKKGEGDHFYLT</sequence>
<comment type="caution">
    <text evidence="10">The sequence shown here is derived from an EMBL/GenBank/DDBJ whole genome shotgun (WGS) entry which is preliminary data.</text>
</comment>
<dbReference type="PROSITE" id="PS51210">
    <property type="entry name" value="PLA2C"/>
    <property type="match status" value="1"/>
</dbReference>
<evidence type="ECO:0000256" key="2">
    <source>
        <dbReference type="ARBA" id="ARBA00022801"/>
    </source>
</evidence>
<keyword evidence="11" id="KW-1185">Reference proteome</keyword>
<evidence type="ECO:0000259" key="9">
    <source>
        <dbReference type="PROSITE" id="PS51210"/>
    </source>
</evidence>
<evidence type="ECO:0000313" key="10">
    <source>
        <dbReference type="EMBL" id="POS84964.1"/>
    </source>
</evidence>
<feature type="domain" description="PLA2c" evidence="9">
    <location>
        <begin position="193"/>
        <end position="808"/>
    </location>
</feature>
<dbReference type="SUPFAM" id="SSF52151">
    <property type="entry name" value="FabD/lysophospholipase-like"/>
    <property type="match status" value="1"/>
</dbReference>
<evidence type="ECO:0000256" key="3">
    <source>
        <dbReference type="ARBA" id="ARBA00022963"/>
    </source>
</evidence>
<dbReference type="InterPro" id="IPR002642">
    <property type="entry name" value="LysoPLipase_cat_dom"/>
</dbReference>
<dbReference type="GO" id="GO:0004623">
    <property type="term" value="F:phospholipase A2 activity"/>
    <property type="evidence" value="ECO:0007669"/>
    <property type="project" value="TreeGrafter"/>
</dbReference>
<dbReference type="InterPro" id="IPR016035">
    <property type="entry name" value="Acyl_Trfase/lysoPLipase"/>
</dbReference>
<dbReference type="Pfam" id="PF01735">
    <property type="entry name" value="PLA2_B"/>
    <property type="match status" value="1"/>
</dbReference>
<dbReference type="GO" id="GO:0004622">
    <property type="term" value="F:phosphatidylcholine lysophospholipase activity"/>
    <property type="evidence" value="ECO:0007669"/>
    <property type="project" value="UniProtKB-EC"/>
</dbReference>
<evidence type="ECO:0000256" key="5">
    <source>
        <dbReference type="PROSITE-ProRule" id="PRU00555"/>
    </source>
</evidence>
<dbReference type="EC" id="3.1.1.5" evidence="6"/>
<keyword evidence="3 5" id="KW-0442">Lipid degradation</keyword>
<feature type="compositionally biased region" description="Polar residues" evidence="8">
    <location>
        <begin position="655"/>
        <end position="673"/>
    </location>
</feature>
<keyword evidence="2 5" id="KW-0378">Hydrolase</keyword>
<proteinExistence type="inferred from homology"/>
<dbReference type="STRING" id="225359.A0A2S4PSH6"/>
<dbReference type="EMBL" id="PEDP01000783">
    <property type="protein sequence ID" value="POS84964.1"/>
    <property type="molecule type" value="Genomic_DNA"/>
</dbReference>
<reference evidence="10 11" key="1">
    <citation type="submission" date="2017-10" db="EMBL/GenBank/DDBJ databases">
        <title>Development of genomic resources for the powdery mildew, Erysiphe pulchra.</title>
        <authorList>
            <person name="Wadl P.A."/>
            <person name="Mack B.M."/>
            <person name="Moore G."/>
            <person name="Beltz S.B."/>
        </authorList>
    </citation>
    <scope>NUCLEOTIDE SEQUENCE [LARGE SCALE GENOMIC DNA]</scope>
    <source>
        <strain evidence="10">Cflorida</strain>
    </source>
</reference>
<evidence type="ECO:0000256" key="1">
    <source>
        <dbReference type="ARBA" id="ARBA00008780"/>
    </source>
</evidence>
<evidence type="ECO:0000256" key="8">
    <source>
        <dbReference type="SAM" id="MobiDB-lite"/>
    </source>
</evidence>
<keyword evidence="4 5" id="KW-0443">Lipid metabolism</keyword>
<dbReference type="Proteomes" id="UP000237438">
    <property type="component" value="Unassembled WGS sequence"/>
</dbReference>
<dbReference type="SMART" id="SM00022">
    <property type="entry name" value="PLAc"/>
    <property type="match status" value="1"/>
</dbReference>
<protein>
    <recommendedName>
        <fullName evidence="6">Lysophospholipase</fullName>
        <ecNumber evidence="6">3.1.1.5</ecNumber>
    </recommendedName>
</protein>
<dbReference type="CDD" id="cd00147">
    <property type="entry name" value="cPLA2_like"/>
    <property type="match status" value="1"/>
</dbReference>
<name>A0A2S4PSH6_9PEZI</name>
<dbReference type="GO" id="GO:0005829">
    <property type="term" value="C:cytosol"/>
    <property type="evidence" value="ECO:0007669"/>
    <property type="project" value="TreeGrafter"/>
</dbReference>
<organism evidence="10 11">
    <name type="scientific">Erysiphe pulchra</name>
    <dbReference type="NCBI Taxonomy" id="225359"/>
    <lineage>
        <taxon>Eukaryota</taxon>
        <taxon>Fungi</taxon>
        <taxon>Dikarya</taxon>
        <taxon>Ascomycota</taxon>
        <taxon>Pezizomycotina</taxon>
        <taxon>Leotiomycetes</taxon>
        <taxon>Erysiphales</taxon>
        <taxon>Erysiphaceae</taxon>
        <taxon>Erysiphe</taxon>
    </lineage>
</organism>